<evidence type="ECO:0000256" key="1">
    <source>
        <dbReference type="ARBA" id="ARBA00003761"/>
    </source>
</evidence>
<dbReference type="EMBL" id="JGVK01000022">
    <property type="protein sequence ID" value="KEY91261.1"/>
    <property type="molecule type" value="Genomic_DNA"/>
</dbReference>
<dbReference type="InterPro" id="IPR001249">
    <property type="entry name" value="AcCoA_biotinCC"/>
</dbReference>
<dbReference type="InterPro" id="IPR011053">
    <property type="entry name" value="Single_hybrid_motif"/>
</dbReference>
<dbReference type="OrthoDB" id="9811735at2"/>
<dbReference type="PRINTS" id="PR01071">
    <property type="entry name" value="ACOABIOTINCC"/>
</dbReference>
<evidence type="ECO:0000256" key="7">
    <source>
        <dbReference type="ARBA" id="ARBA00023160"/>
    </source>
</evidence>
<organism evidence="12 13">
    <name type="scientific">Candidatus Photodesmus blepharonis</name>
    <dbReference type="NCBI Taxonomy" id="1179155"/>
    <lineage>
        <taxon>Bacteria</taxon>
        <taxon>Pseudomonadati</taxon>
        <taxon>Pseudomonadota</taxon>
        <taxon>Gammaproteobacteria</taxon>
        <taxon>Vibrionales</taxon>
        <taxon>Vibrionaceae</taxon>
        <taxon>Candidatus Photodesmus</taxon>
    </lineage>
</organism>
<dbReference type="PANTHER" id="PTHR45266:SF3">
    <property type="entry name" value="OXALOACETATE DECARBOXYLASE ALPHA CHAIN"/>
    <property type="match status" value="1"/>
</dbReference>
<keyword evidence="5 9" id="KW-0276">Fatty acid metabolism</keyword>
<dbReference type="RefSeq" id="WP_034414157.1">
    <property type="nucleotide sequence ID" value="NZ_JGVK01000022.1"/>
</dbReference>
<sequence length="137" mass="14588">MDIRKIKKLVKLIEESGIAELEISDGEESIRISRGVSSVSSIDPVQSSSSSVSPSSSAPSGHQVLSPIVGTFYSSPSPNSEPFIKLGQQVIVGETLCIVEAMKMMNQITADKSGIVTAILVNDGQLVEFEQPLVIIE</sequence>
<evidence type="ECO:0000313" key="13">
    <source>
        <dbReference type="Proteomes" id="UP000053784"/>
    </source>
</evidence>
<dbReference type="GO" id="GO:0003989">
    <property type="term" value="F:acetyl-CoA carboxylase activity"/>
    <property type="evidence" value="ECO:0007669"/>
    <property type="project" value="InterPro"/>
</dbReference>
<comment type="function">
    <text evidence="1 9">This protein is a component of the acetyl coenzyme A carboxylase complex; first, biotin carboxylase catalyzes the carboxylation of the carrier protein and then the transcarboxylase transfers the carboxyl group to form malonyl-CoA.</text>
</comment>
<dbReference type="NCBIfam" id="TIGR00531">
    <property type="entry name" value="BCCP"/>
    <property type="match status" value="1"/>
</dbReference>
<dbReference type="FunFam" id="2.40.50.100:FF:000003">
    <property type="entry name" value="Acetyl-CoA carboxylase biotin carboxyl carrier protein"/>
    <property type="match status" value="1"/>
</dbReference>
<keyword evidence="8 9" id="KW-0092">Biotin</keyword>
<reference evidence="12 13" key="1">
    <citation type="submission" date="2014-03" db="EMBL/GenBank/DDBJ databases">
        <title>Selection and divergence in the genomes of co-occurring obligate luminous symbionts with specific hosts.</title>
        <authorList>
            <person name="Hendry T.A."/>
            <person name="de Wet J.R."/>
            <person name="Dunlap P.V."/>
        </authorList>
    </citation>
    <scope>NUCLEOTIDE SEQUENCE [LARGE SCALE GENOMIC DNA]</scope>
    <source>
        <strain evidence="12 13">Ppalp.1</strain>
    </source>
</reference>
<gene>
    <name evidence="12" type="primary">accB</name>
    <name evidence="12" type="ORF">CF67_03011</name>
</gene>
<dbReference type="UniPathway" id="UPA00094"/>
<dbReference type="PROSITE" id="PS50968">
    <property type="entry name" value="BIOTINYL_LIPOYL"/>
    <property type="match status" value="1"/>
</dbReference>
<dbReference type="PANTHER" id="PTHR45266">
    <property type="entry name" value="OXALOACETATE DECARBOXYLASE ALPHA CHAIN"/>
    <property type="match status" value="1"/>
</dbReference>
<dbReference type="GO" id="GO:0009317">
    <property type="term" value="C:acetyl-CoA carboxylase complex"/>
    <property type="evidence" value="ECO:0007669"/>
    <property type="project" value="InterPro"/>
</dbReference>
<dbReference type="Pfam" id="PF00364">
    <property type="entry name" value="Biotin_lipoyl"/>
    <property type="match status" value="1"/>
</dbReference>
<dbReference type="SUPFAM" id="SSF51230">
    <property type="entry name" value="Single hybrid motif"/>
    <property type="match status" value="1"/>
</dbReference>
<evidence type="ECO:0000256" key="4">
    <source>
        <dbReference type="ARBA" id="ARBA00022516"/>
    </source>
</evidence>
<dbReference type="InterPro" id="IPR000089">
    <property type="entry name" value="Biotin_lipoyl"/>
</dbReference>
<dbReference type="InterPro" id="IPR001882">
    <property type="entry name" value="Biotin_BS"/>
</dbReference>
<comment type="pathway">
    <text evidence="2 9">Lipid metabolism; fatty acid biosynthesis.</text>
</comment>
<protein>
    <recommendedName>
        <fullName evidence="3 9">Biotin carboxyl carrier protein of acetyl-CoA carboxylase</fullName>
    </recommendedName>
</protein>
<dbReference type="PROSITE" id="PS00188">
    <property type="entry name" value="BIOTIN"/>
    <property type="match status" value="1"/>
</dbReference>
<comment type="caution">
    <text evidence="12">The sequence shown here is derived from an EMBL/GenBank/DDBJ whole genome shotgun (WGS) entry which is preliminary data.</text>
</comment>
<accession>A0A084CN82</accession>
<feature type="domain" description="Lipoyl-binding" evidence="11">
    <location>
        <begin position="61"/>
        <end position="137"/>
    </location>
</feature>
<dbReference type="AlphaFoldDB" id="A0A084CN82"/>
<keyword evidence="4 9" id="KW-0444">Lipid biosynthesis</keyword>
<name>A0A084CN82_9GAMM</name>
<dbReference type="InterPro" id="IPR050709">
    <property type="entry name" value="Biotin_Carboxyl_Carrier/Decarb"/>
</dbReference>
<keyword evidence="6 9" id="KW-0443">Lipid metabolism</keyword>
<evidence type="ECO:0000256" key="5">
    <source>
        <dbReference type="ARBA" id="ARBA00022832"/>
    </source>
</evidence>
<feature type="region of interest" description="Disordered" evidence="10">
    <location>
        <begin position="37"/>
        <end position="62"/>
    </location>
</feature>
<evidence type="ECO:0000256" key="2">
    <source>
        <dbReference type="ARBA" id="ARBA00005194"/>
    </source>
</evidence>
<evidence type="ECO:0000256" key="10">
    <source>
        <dbReference type="SAM" id="MobiDB-lite"/>
    </source>
</evidence>
<feature type="compositionally biased region" description="Low complexity" evidence="10">
    <location>
        <begin position="37"/>
        <end position="60"/>
    </location>
</feature>
<proteinExistence type="predicted"/>
<dbReference type="Gene3D" id="2.40.50.100">
    <property type="match status" value="1"/>
</dbReference>
<dbReference type="STRING" id="1179155.CF67_03011"/>
<evidence type="ECO:0000259" key="11">
    <source>
        <dbReference type="PROSITE" id="PS50968"/>
    </source>
</evidence>
<evidence type="ECO:0000256" key="3">
    <source>
        <dbReference type="ARBA" id="ARBA00017562"/>
    </source>
</evidence>
<dbReference type="Proteomes" id="UP000053784">
    <property type="component" value="Unassembled WGS sequence"/>
</dbReference>
<dbReference type="GO" id="GO:0006633">
    <property type="term" value="P:fatty acid biosynthetic process"/>
    <property type="evidence" value="ECO:0007669"/>
    <property type="project" value="UniProtKB-UniPathway"/>
</dbReference>
<evidence type="ECO:0000256" key="8">
    <source>
        <dbReference type="ARBA" id="ARBA00023267"/>
    </source>
</evidence>
<evidence type="ECO:0000256" key="6">
    <source>
        <dbReference type="ARBA" id="ARBA00023098"/>
    </source>
</evidence>
<evidence type="ECO:0000313" key="12">
    <source>
        <dbReference type="EMBL" id="KEY91261.1"/>
    </source>
</evidence>
<keyword evidence="13" id="KW-1185">Reference proteome</keyword>
<dbReference type="eggNOG" id="COG0511">
    <property type="taxonomic scope" value="Bacteria"/>
</dbReference>
<dbReference type="CDD" id="cd06850">
    <property type="entry name" value="biotinyl_domain"/>
    <property type="match status" value="1"/>
</dbReference>
<evidence type="ECO:0000256" key="9">
    <source>
        <dbReference type="RuleBase" id="RU364072"/>
    </source>
</evidence>
<keyword evidence="7 9" id="KW-0275">Fatty acid biosynthesis</keyword>